<evidence type="ECO:0000256" key="6">
    <source>
        <dbReference type="ARBA" id="ARBA00023136"/>
    </source>
</evidence>
<evidence type="ECO:0000256" key="5">
    <source>
        <dbReference type="ARBA" id="ARBA00022989"/>
    </source>
</evidence>
<organism evidence="10 11">
    <name type="scientific">Russula ochroleuca</name>
    <dbReference type="NCBI Taxonomy" id="152965"/>
    <lineage>
        <taxon>Eukaryota</taxon>
        <taxon>Fungi</taxon>
        <taxon>Dikarya</taxon>
        <taxon>Basidiomycota</taxon>
        <taxon>Agaricomycotina</taxon>
        <taxon>Agaricomycetes</taxon>
        <taxon>Russulales</taxon>
        <taxon>Russulaceae</taxon>
        <taxon>Russula</taxon>
    </lineage>
</organism>
<dbReference type="EMBL" id="WHVB01000040">
    <property type="protein sequence ID" value="KAF8466541.1"/>
    <property type="molecule type" value="Genomic_DNA"/>
</dbReference>
<evidence type="ECO:0000256" key="1">
    <source>
        <dbReference type="ARBA" id="ARBA00004141"/>
    </source>
</evidence>
<name>A0A9P5JW25_9AGAM</name>
<feature type="transmembrane region" description="Helical" evidence="9">
    <location>
        <begin position="108"/>
        <end position="125"/>
    </location>
</feature>
<evidence type="ECO:0000256" key="2">
    <source>
        <dbReference type="ARBA" id="ARBA00022448"/>
    </source>
</evidence>
<keyword evidence="5 9" id="KW-1133">Transmembrane helix</keyword>
<comment type="subcellular location">
    <subcellularLocation>
        <location evidence="1">Membrane</location>
        <topology evidence="1">Multi-pass membrane protein</topology>
    </subcellularLocation>
</comment>
<keyword evidence="11" id="KW-1185">Reference proteome</keyword>
<evidence type="ECO:0000256" key="9">
    <source>
        <dbReference type="SAM" id="Phobius"/>
    </source>
</evidence>
<gene>
    <name evidence="10" type="ORF">DFH94DRAFT_796094</name>
</gene>
<comment type="caution">
    <text evidence="10">The sequence shown here is derived from an EMBL/GenBank/DDBJ whole genome shotgun (WGS) entry which is preliminary data.</text>
</comment>
<keyword evidence="3 9" id="KW-0812">Transmembrane</keyword>
<evidence type="ECO:0000256" key="3">
    <source>
        <dbReference type="ARBA" id="ARBA00022692"/>
    </source>
</evidence>
<dbReference type="InterPro" id="IPR006603">
    <property type="entry name" value="PQ-loop_rpt"/>
</dbReference>
<feature type="region of interest" description="Disordered" evidence="8">
    <location>
        <begin position="288"/>
        <end position="315"/>
    </location>
</feature>
<evidence type="ECO:0000256" key="8">
    <source>
        <dbReference type="SAM" id="MobiDB-lite"/>
    </source>
</evidence>
<dbReference type="Proteomes" id="UP000759537">
    <property type="component" value="Unassembled WGS sequence"/>
</dbReference>
<evidence type="ECO:0000256" key="7">
    <source>
        <dbReference type="ARBA" id="ARBA00038475"/>
    </source>
</evidence>
<feature type="transmembrane region" description="Helical" evidence="9">
    <location>
        <begin position="48"/>
        <end position="68"/>
    </location>
</feature>
<dbReference type="PANTHER" id="PTHR12226">
    <property type="entry name" value="MANNOSE-P-DOLICHOL UTILIZATION DEFECT 1 LEC35 -RELATED"/>
    <property type="match status" value="1"/>
</dbReference>
<dbReference type="OrthoDB" id="271506at2759"/>
<sequence length="315" mass="33717">MTSVTRNLPWLIKDLGTSIIGQKCYVSLVENLNIEDVDCIKYSLSKGLGVGIVVGGSIMKVPQLILILRAQSARGLSLAAYILETSSYAITLAYSSRNAFPFSTYGENLFLTIQNVFITLLIILYDPPSSRRLTTSQAPNPAGKLITALLAVLAASIALFTAPAGALAVAQLCTLPLSLFSKLPQIVQNHRARSTGQLSTFAVVSQIGGCAARLFTTAQEVNDPLMAAGFALALVLNLVVGIQMYAYWGKGSGVGVVSGHEKTRDEFPLGGGREISSYGREKVDIVVQPQSPSYPPTHQHSQSAAYGRKWARKVD</sequence>
<evidence type="ECO:0000313" key="11">
    <source>
        <dbReference type="Proteomes" id="UP000759537"/>
    </source>
</evidence>
<feature type="transmembrane region" description="Helical" evidence="9">
    <location>
        <begin position="145"/>
        <end position="170"/>
    </location>
</feature>
<dbReference type="FunFam" id="1.20.1280.290:FF:000006">
    <property type="entry name" value="mannose-P-dolichol utilization defect 1 protein"/>
    <property type="match status" value="1"/>
</dbReference>
<comment type="similarity">
    <text evidence="7">Belongs to the MPDU1 (TC 2.A.43.3) family.</text>
</comment>
<keyword evidence="2" id="KW-0813">Transport</keyword>
<accession>A0A9P5JW25</accession>
<reference evidence="10" key="1">
    <citation type="submission" date="2019-10" db="EMBL/GenBank/DDBJ databases">
        <authorList>
            <consortium name="DOE Joint Genome Institute"/>
            <person name="Kuo A."/>
            <person name="Miyauchi S."/>
            <person name="Kiss E."/>
            <person name="Drula E."/>
            <person name="Kohler A."/>
            <person name="Sanchez-Garcia M."/>
            <person name="Andreopoulos B."/>
            <person name="Barry K.W."/>
            <person name="Bonito G."/>
            <person name="Buee M."/>
            <person name="Carver A."/>
            <person name="Chen C."/>
            <person name="Cichocki N."/>
            <person name="Clum A."/>
            <person name="Culley D."/>
            <person name="Crous P.W."/>
            <person name="Fauchery L."/>
            <person name="Girlanda M."/>
            <person name="Hayes R."/>
            <person name="Keri Z."/>
            <person name="LaButti K."/>
            <person name="Lipzen A."/>
            <person name="Lombard V."/>
            <person name="Magnuson J."/>
            <person name="Maillard F."/>
            <person name="Morin E."/>
            <person name="Murat C."/>
            <person name="Nolan M."/>
            <person name="Ohm R."/>
            <person name="Pangilinan J."/>
            <person name="Pereira M."/>
            <person name="Perotto S."/>
            <person name="Peter M."/>
            <person name="Riley R."/>
            <person name="Sitrit Y."/>
            <person name="Stielow B."/>
            <person name="Szollosi G."/>
            <person name="Zifcakova L."/>
            <person name="Stursova M."/>
            <person name="Spatafora J.W."/>
            <person name="Tedersoo L."/>
            <person name="Vaario L.-M."/>
            <person name="Yamada A."/>
            <person name="Yan M."/>
            <person name="Wang P."/>
            <person name="Xu J."/>
            <person name="Bruns T."/>
            <person name="Baldrian P."/>
            <person name="Vilgalys R."/>
            <person name="Henrissat B."/>
            <person name="Grigoriev I.V."/>
            <person name="Hibbett D."/>
            <person name="Nagy L.G."/>
            <person name="Martin F.M."/>
        </authorList>
    </citation>
    <scope>NUCLEOTIDE SEQUENCE</scope>
    <source>
        <strain evidence="10">Prilba</strain>
    </source>
</reference>
<proteinExistence type="inferred from homology"/>
<reference evidence="10" key="2">
    <citation type="journal article" date="2020" name="Nat. Commun.">
        <title>Large-scale genome sequencing of mycorrhizal fungi provides insights into the early evolution of symbiotic traits.</title>
        <authorList>
            <person name="Miyauchi S."/>
            <person name="Kiss E."/>
            <person name="Kuo A."/>
            <person name="Drula E."/>
            <person name="Kohler A."/>
            <person name="Sanchez-Garcia M."/>
            <person name="Morin E."/>
            <person name="Andreopoulos B."/>
            <person name="Barry K.W."/>
            <person name="Bonito G."/>
            <person name="Buee M."/>
            <person name="Carver A."/>
            <person name="Chen C."/>
            <person name="Cichocki N."/>
            <person name="Clum A."/>
            <person name="Culley D."/>
            <person name="Crous P.W."/>
            <person name="Fauchery L."/>
            <person name="Girlanda M."/>
            <person name="Hayes R.D."/>
            <person name="Keri Z."/>
            <person name="LaButti K."/>
            <person name="Lipzen A."/>
            <person name="Lombard V."/>
            <person name="Magnuson J."/>
            <person name="Maillard F."/>
            <person name="Murat C."/>
            <person name="Nolan M."/>
            <person name="Ohm R.A."/>
            <person name="Pangilinan J."/>
            <person name="Pereira M.F."/>
            <person name="Perotto S."/>
            <person name="Peter M."/>
            <person name="Pfister S."/>
            <person name="Riley R."/>
            <person name="Sitrit Y."/>
            <person name="Stielow J.B."/>
            <person name="Szollosi G."/>
            <person name="Zifcakova L."/>
            <person name="Stursova M."/>
            <person name="Spatafora J.W."/>
            <person name="Tedersoo L."/>
            <person name="Vaario L.M."/>
            <person name="Yamada A."/>
            <person name="Yan M."/>
            <person name="Wang P."/>
            <person name="Xu J."/>
            <person name="Bruns T."/>
            <person name="Baldrian P."/>
            <person name="Vilgalys R."/>
            <person name="Dunand C."/>
            <person name="Henrissat B."/>
            <person name="Grigoriev I.V."/>
            <person name="Hibbett D."/>
            <person name="Nagy L.G."/>
            <person name="Martin F.M."/>
        </authorList>
    </citation>
    <scope>NUCLEOTIDE SEQUENCE</scope>
    <source>
        <strain evidence="10">Prilba</strain>
    </source>
</reference>
<dbReference type="SMART" id="SM00679">
    <property type="entry name" value="CTNS"/>
    <property type="match status" value="2"/>
</dbReference>
<feature type="transmembrane region" description="Helical" evidence="9">
    <location>
        <begin position="225"/>
        <end position="248"/>
    </location>
</feature>
<evidence type="ECO:0000313" key="10">
    <source>
        <dbReference type="EMBL" id="KAF8466541.1"/>
    </source>
</evidence>
<protein>
    <submittedName>
        <fullName evidence="10">Mannose-P-dolichol utilization defect 1 protein</fullName>
    </submittedName>
</protein>
<dbReference type="PANTHER" id="PTHR12226:SF2">
    <property type="entry name" value="MANNOSE-P-DOLICHOL UTILIZATION DEFECT 1 PROTEIN"/>
    <property type="match status" value="1"/>
</dbReference>
<dbReference type="Pfam" id="PF04193">
    <property type="entry name" value="PQ-loop"/>
    <property type="match status" value="2"/>
</dbReference>
<dbReference type="AlphaFoldDB" id="A0A9P5JW25"/>
<keyword evidence="4" id="KW-0677">Repeat</keyword>
<feature type="compositionally biased region" description="Polar residues" evidence="8">
    <location>
        <begin position="288"/>
        <end position="304"/>
    </location>
</feature>
<keyword evidence="6 9" id="KW-0472">Membrane</keyword>
<dbReference type="GO" id="GO:0016020">
    <property type="term" value="C:membrane"/>
    <property type="evidence" value="ECO:0007669"/>
    <property type="project" value="UniProtKB-SubCell"/>
</dbReference>
<dbReference type="Gene3D" id="1.20.1280.290">
    <property type="match status" value="2"/>
</dbReference>
<evidence type="ECO:0000256" key="4">
    <source>
        <dbReference type="ARBA" id="ARBA00022737"/>
    </source>
</evidence>
<dbReference type="InterPro" id="IPR016817">
    <property type="entry name" value="MannP-dilichol_defect-1"/>
</dbReference>